<protein>
    <submittedName>
        <fullName evidence="2">Uncharacterized protein</fullName>
    </submittedName>
</protein>
<keyword evidence="3" id="KW-1185">Reference proteome</keyword>
<sequence>MAGVGRGHSRSIRIIEDFTSEKERDIRRSHRNVATGTTGDQRKRPWRGIVHQQSNPRSAVSSTLLLRINDLESSKTSIPIYYETPLPVPIIDSATP</sequence>
<evidence type="ECO:0000313" key="2">
    <source>
        <dbReference type="EMBL" id="KAL0115130.1"/>
    </source>
</evidence>
<dbReference type="AlphaFoldDB" id="A0AAW2FIR2"/>
<organism evidence="2 3">
    <name type="scientific">Cardiocondyla obscurior</name>
    <dbReference type="NCBI Taxonomy" id="286306"/>
    <lineage>
        <taxon>Eukaryota</taxon>
        <taxon>Metazoa</taxon>
        <taxon>Ecdysozoa</taxon>
        <taxon>Arthropoda</taxon>
        <taxon>Hexapoda</taxon>
        <taxon>Insecta</taxon>
        <taxon>Pterygota</taxon>
        <taxon>Neoptera</taxon>
        <taxon>Endopterygota</taxon>
        <taxon>Hymenoptera</taxon>
        <taxon>Apocrita</taxon>
        <taxon>Aculeata</taxon>
        <taxon>Formicoidea</taxon>
        <taxon>Formicidae</taxon>
        <taxon>Myrmicinae</taxon>
        <taxon>Cardiocondyla</taxon>
    </lineage>
</organism>
<dbReference type="EMBL" id="JADYXP020000010">
    <property type="protein sequence ID" value="KAL0115130.1"/>
    <property type="molecule type" value="Genomic_DNA"/>
</dbReference>
<reference evidence="2 3" key="1">
    <citation type="submission" date="2023-03" db="EMBL/GenBank/DDBJ databases">
        <title>High recombination rates correlate with genetic variation in Cardiocondyla obscurior ants.</title>
        <authorList>
            <person name="Errbii M."/>
        </authorList>
    </citation>
    <scope>NUCLEOTIDE SEQUENCE [LARGE SCALE GENOMIC DNA]</scope>
    <source>
        <strain evidence="2">Alpha-2009</strain>
        <tissue evidence="2">Whole body</tissue>
    </source>
</reference>
<accession>A0AAW2FIR2</accession>
<proteinExistence type="predicted"/>
<dbReference type="Proteomes" id="UP001430953">
    <property type="component" value="Unassembled WGS sequence"/>
</dbReference>
<gene>
    <name evidence="2" type="ORF">PUN28_010608</name>
</gene>
<name>A0AAW2FIR2_9HYME</name>
<feature type="region of interest" description="Disordered" evidence="1">
    <location>
        <begin position="23"/>
        <end position="58"/>
    </location>
</feature>
<evidence type="ECO:0000256" key="1">
    <source>
        <dbReference type="SAM" id="MobiDB-lite"/>
    </source>
</evidence>
<comment type="caution">
    <text evidence="2">The sequence shown here is derived from an EMBL/GenBank/DDBJ whole genome shotgun (WGS) entry which is preliminary data.</text>
</comment>
<evidence type="ECO:0000313" key="3">
    <source>
        <dbReference type="Proteomes" id="UP001430953"/>
    </source>
</evidence>